<comment type="catalytic activity">
    <reaction evidence="14">
        <text>N(2)-formyl-N(1)-(5-phospho-beta-D-ribosyl)glycinamide + L-glutamine + ATP + H2O = 2-formamido-N(1)-(5-O-phospho-beta-D-ribosyl)acetamidine + L-glutamate + ADP + phosphate + H(+)</text>
        <dbReference type="Rhea" id="RHEA:17129"/>
        <dbReference type="ChEBI" id="CHEBI:15377"/>
        <dbReference type="ChEBI" id="CHEBI:15378"/>
        <dbReference type="ChEBI" id="CHEBI:29985"/>
        <dbReference type="ChEBI" id="CHEBI:30616"/>
        <dbReference type="ChEBI" id="CHEBI:43474"/>
        <dbReference type="ChEBI" id="CHEBI:58359"/>
        <dbReference type="ChEBI" id="CHEBI:147286"/>
        <dbReference type="ChEBI" id="CHEBI:147287"/>
        <dbReference type="ChEBI" id="CHEBI:456216"/>
        <dbReference type="EC" id="6.3.5.3"/>
    </reaction>
</comment>
<organism evidence="20 21">
    <name type="scientific">Pseudomicrostroma glucosiphilum</name>
    <dbReference type="NCBI Taxonomy" id="1684307"/>
    <lineage>
        <taxon>Eukaryota</taxon>
        <taxon>Fungi</taxon>
        <taxon>Dikarya</taxon>
        <taxon>Basidiomycota</taxon>
        <taxon>Ustilaginomycotina</taxon>
        <taxon>Exobasidiomycetes</taxon>
        <taxon>Microstromatales</taxon>
        <taxon>Microstromatales incertae sedis</taxon>
        <taxon>Pseudomicrostroma</taxon>
    </lineage>
</organism>
<dbReference type="FunFam" id="3.30.1330.10:FF:000005">
    <property type="entry name" value="Phosphoribosylformylglycinamidine synthase"/>
    <property type="match status" value="1"/>
</dbReference>
<evidence type="ECO:0000313" key="20">
    <source>
        <dbReference type="EMBL" id="PWN21518.1"/>
    </source>
</evidence>
<dbReference type="Gene3D" id="3.30.1330.10">
    <property type="entry name" value="PurM-like, N-terminal domain"/>
    <property type="match status" value="2"/>
</dbReference>
<dbReference type="STRING" id="1684307.A0A316U9K4"/>
<feature type="domain" description="Phosphoribosylformylglycinamidine synthase N-terminal" evidence="18">
    <location>
        <begin position="68"/>
        <end position="185"/>
    </location>
</feature>
<dbReference type="Pfam" id="PF13507">
    <property type="entry name" value="GATase_5"/>
    <property type="match status" value="1"/>
</dbReference>
<dbReference type="EC" id="6.3.5.3" evidence="3"/>
<sequence length="1432" mass="153391">MSASSSAVQQQLLLLPGSLAFTDAQRTRLLTRLQSLAPELQKVTSVEAIFTHFVKPTSPKALSELTQSDGQHRAVLDHLLSYGPAPLHPILQEAIQSPSKDALYLFVIPRPASISPWSSKATNILHLCTLKDYVTRVERGVLYVLRSSTGSALSVNDFTPAALDLLHDRMTTVIRTTAPVFSDLFAEDMAHRKPLEWVDVLTAGDSLDSAIAQLEAANKARGLALAPDEVRYLAQAFTSDELKRNPTTPELFSFAQVNSEHCRHKIFNADWTIDGQKMDNTLFGMIRNTHKITPQGTISAYSDNAAVMQGSDAYRFAAITEGEADSVLYSTSSTKEAHPLLVKVETHNHPTAVSPYPGAATGAGGEIRDEGAVGRGSRPKAGLVGFMTSNVTPLAEEGEALDASLPAHFNPGKPSHIASAKDIILEGPLGSANFNNEFGRPGLTGFWRTWCLEVDGAESGKREIRGYHKPIMLAGGLGTVRPDFALKSPIPVGSKIIVLGGPGMLIGLGGGAASSMASGASDRADLDFASVQRENPEMQRRCQMVIDACVSSSSSVGGNPIQSIHDVGAGGLSNALPELVHDSDLGGIFELRDILVDDESMSPLEIWCNESQERYVLAVLPEDVQRFTAIAHRERCPFSVVGEATKEQRLVVTDRLAGNKPLDLPMSTLFGKPPKIARQSQRAQPNRQTFDASLRSYLPAAPQDFAATVQTALDRVLRLPTVASKSFLITIGDRSITGLVARDQMVGPWQVPVADVAVTRTGYGFDDVLTGEAMCSGERTPLALLSPAASARMAVGESLTNLAAASVGDLTRVKLSANWMCAASYSDEGARLYEAVQAIGLDLCPKLGLAIPVGKDSMSMQMAWTAEGEKKVTAPMSVIITAFAPVDAIHHTWTPQLRPHEEVPTLKEGEDLCLLFVDLAAGKTRLGGSVLAQVFGQLGDDCPDVDAGNEKTLKAFFEAAYTLKELTVHNRPAGDDSLVLAYHDRSDGGLITTIVEMAFAGRCGVEVDLDTLSEASSSSDEQKMAALFNEELGAVMQVRKGDIKAVSSILTSSGVPTSAIKTIGRVLPREDGEDIRLLSKGSVLYSSTRASLQSIWAETSYRLQRERDDPVSAKEEYSRIDVPAGTQGEGRLEFDLKYNPGDNVVVSTPSPSKSLSVSRPKVAILREQGVNGHLEMAYAFHAAGFTSVDVHMSDIISGRVSLASDPELKGLVACGGFSFGDVLGAGAGWAKSALLNMRARSEFEGFMVKRQDTFVLGICNGCQFLSHLAKAGLVPGAEDWPTFERNASTRFEGRACTVQIGESAAVKKSVFLRDMAGSRLPAIVAHGEGRALFASEESMKRIQDGGLAAVKYVESGSKGYVGTTTYPANPNGSLDGITAVLTPNGRCLAMMPHPERGITAEAMSWKPPGSSEGWRGRGPWLRMFESARQWVG</sequence>
<dbReference type="InterPro" id="IPR036604">
    <property type="entry name" value="PurS-like_sf"/>
</dbReference>
<evidence type="ECO:0000256" key="7">
    <source>
        <dbReference type="ARBA" id="ARBA00022741"/>
    </source>
</evidence>
<feature type="domain" description="PurM-like C-terminal" evidence="16">
    <location>
        <begin position="492"/>
        <end position="654"/>
    </location>
</feature>
<dbReference type="SUPFAM" id="SSF82697">
    <property type="entry name" value="PurS-like"/>
    <property type="match status" value="1"/>
</dbReference>
<dbReference type="SUPFAM" id="SSF56042">
    <property type="entry name" value="PurM C-terminal domain-like"/>
    <property type="match status" value="2"/>
</dbReference>
<evidence type="ECO:0000259" key="17">
    <source>
        <dbReference type="Pfam" id="PF18072"/>
    </source>
</evidence>
<keyword evidence="7" id="KW-0547">Nucleotide-binding</keyword>
<dbReference type="Pfam" id="PF22689">
    <property type="entry name" value="FGAR-AT_PurM_N-like"/>
    <property type="match status" value="1"/>
</dbReference>
<dbReference type="SUPFAM" id="SSF55326">
    <property type="entry name" value="PurM N-terminal domain-like"/>
    <property type="match status" value="2"/>
</dbReference>
<dbReference type="PANTHER" id="PTHR10099:SF1">
    <property type="entry name" value="PHOSPHORIBOSYLFORMYLGLYCINAMIDINE SYNTHASE"/>
    <property type="match status" value="1"/>
</dbReference>
<dbReference type="GO" id="GO:0046872">
    <property type="term" value="F:metal ion binding"/>
    <property type="evidence" value="ECO:0007669"/>
    <property type="project" value="UniProtKB-KW"/>
</dbReference>
<dbReference type="GO" id="GO:0006189">
    <property type="term" value="P:'de novo' IMP biosynthetic process"/>
    <property type="evidence" value="ECO:0007669"/>
    <property type="project" value="UniProtKB-UniPathway"/>
</dbReference>
<evidence type="ECO:0000256" key="11">
    <source>
        <dbReference type="ARBA" id="ARBA00022962"/>
    </source>
</evidence>
<dbReference type="NCBIfam" id="NF003672">
    <property type="entry name" value="PRK05297.1"/>
    <property type="match status" value="1"/>
</dbReference>
<dbReference type="GeneID" id="37014025"/>
<evidence type="ECO:0000256" key="2">
    <source>
        <dbReference type="ARBA" id="ARBA00008608"/>
    </source>
</evidence>
<evidence type="ECO:0000256" key="1">
    <source>
        <dbReference type="ARBA" id="ARBA00004920"/>
    </source>
</evidence>
<proteinExistence type="inferred from homology"/>
<gene>
    <name evidence="20" type="ORF">BCV69DRAFT_282240</name>
</gene>
<dbReference type="InterPro" id="IPR010073">
    <property type="entry name" value="PurL_large"/>
</dbReference>
<accession>A0A316U9K4</accession>
<dbReference type="Gene3D" id="1.10.8.750">
    <property type="entry name" value="Phosphoribosylformylglycinamidine synthase, linker domain"/>
    <property type="match status" value="1"/>
</dbReference>
<dbReference type="InterPro" id="IPR036921">
    <property type="entry name" value="PurM-like_N_sf"/>
</dbReference>
<evidence type="ECO:0000313" key="21">
    <source>
        <dbReference type="Proteomes" id="UP000245942"/>
    </source>
</evidence>
<evidence type="ECO:0000256" key="15">
    <source>
        <dbReference type="ARBA" id="ARBA00071729"/>
    </source>
</evidence>
<reference evidence="20 21" key="1">
    <citation type="journal article" date="2018" name="Mol. Biol. Evol.">
        <title>Broad Genomic Sampling Reveals a Smut Pathogenic Ancestry of the Fungal Clade Ustilaginomycotina.</title>
        <authorList>
            <person name="Kijpornyongpan T."/>
            <person name="Mondo S.J."/>
            <person name="Barry K."/>
            <person name="Sandor L."/>
            <person name="Lee J."/>
            <person name="Lipzen A."/>
            <person name="Pangilinan J."/>
            <person name="LaButti K."/>
            <person name="Hainaut M."/>
            <person name="Henrissat B."/>
            <person name="Grigoriev I.V."/>
            <person name="Spatafora J.W."/>
            <person name="Aime M.C."/>
        </authorList>
    </citation>
    <scope>NUCLEOTIDE SEQUENCE [LARGE SCALE GENOMIC DNA]</scope>
    <source>
        <strain evidence="20 21">MCA 4718</strain>
    </source>
</reference>
<feature type="domain" description="FGAR-AT PurM N-terminal-like" evidence="19">
    <location>
        <begin position="724"/>
        <end position="885"/>
    </location>
</feature>
<dbReference type="SMART" id="SM01211">
    <property type="entry name" value="GATase_5"/>
    <property type="match status" value="1"/>
</dbReference>
<dbReference type="OrthoDB" id="6666987at2759"/>
<dbReference type="InterPro" id="IPR040707">
    <property type="entry name" value="FGAR-AT_N"/>
</dbReference>
<dbReference type="RefSeq" id="XP_025348678.1">
    <property type="nucleotide sequence ID" value="XM_025492291.1"/>
</dbReference>
<dbReference type="InterPro" id="IPR029062">
    <property type="entry name" value="Class_I_gatase-like"/>
</dbReference>
<feature type="domain" description="PurM-like C-terminal" evidence="16">
    <location>
        <begin position="925"/>
        <end position="1071"/>
    </location>
</feature>
<dbReference type="CDD" id="cd01740">
    <property type="entry name" value="GATase1_FGAR_AT"/>
    <property type="match status" value="1"/>
</dbReference>
<dbReference type="Pfam" id="PF02769">
    <property type="entry name" value="AIRS_C"/>
    <property type="match status" value="2"/>
</dbReference>
<keyword evidence="21" id="KW-1185">Reference proteome</keyword>
<dbReference type="Gene3D" id="3.90.650.10">
    <property type="entry name" value="PurM-like C-terminal domain"/>
    <property type="match status" value="2"/>
</dbReference>
<dbReference type="Pfam" id="PF18076">
    <property type="entry name" value="FGAR-AT_N"/>
    <property type="match status" value="1"/>
</dbReference>
<comment type="pathway">
    <text evidence="1">Purine metabolism; IMP biosynthesis via de novo pathway; 5-amino-1-(5-phospho-D-ribosyl)imidazole from N(2)-formyl-N(1)-(5-phospho-D-ribosyl)glycinamide: step 1/2.</text>
</comment>
<dbReference type="FunFam" id="3.90.650.10:FF:000002">
    <property type="entry name" value="Phosphoribosylformylglycinamidine synthase"/>
    <property type="match status" value="1"/>
</dbReference>
<dbReference type="EMBL" id="KZ819325">
    <property type="protein sequence ID" value="PWN21518.1"/>
    <property type="molecule type" value="Genomic_DNA"/>
</dbReference>
<evidence type="ECO:0000259" key="16">
    <source>
        <dbReference type="Pfam" id="PF02769"/>
    </source>
</evidence>
<evidence type="ECO:0000256" key="3">
    <source>
        <dbReference type="ARBA" id="ARBA00012747"/>
    </source>
</evidence>
<evidence type="ECO:0000256" key="10">
    <source>
        <dbReference type="ARBA" id="ARBA00022842"/>
    </source>
</evidence>
<keyword evidence="5" id="KW-0436">Ligase</keyword>
<dbReference type="SUPFAM" id="SSF109736">
    <property type="entry name" value="FGAM synthase PurL, linker domain"/>
    <property type="match status" value="1"/>
</dbReference>
<evidence type="ECO:0000256" key="5">
    <source>
        <dbReference type="ARBA" id="ARBA00022598"/>
    </source>
</evidence>
<dbReference type="InterPro" id="IPR010918">
    <property type="entry name" value="PurM-like_C_dom"/>
</dbReference>
<evidence type="ECO:0000256" key="13">
    <source>
        <dbReference type="ARBA" id="ARBA00032632"/>
    </source>
</evidence>
<evidence type="ECO:0000256" key="12">
    <source>
        <dbReference type="ARBA" id="ARBA00029823"/>
    </source>
</evidence>
<evidence type="ECO:0000259" key="18">
    <source>
        <dbReference type="Pfam" id="PF18076"/>
    </source>
</evidence>
<name>A0A316U9K4_9BASI</name>
<dbReference type="Gene3D" id="3.40.50.880">
    <property type="match status" value="1"/>
</dbReference>
<evidence type="ECO:0000259" key="19">
    <source>
        <dbReference type="Pfam" id="PF22689"/>
    </source>
</evidence>
<dbReference type="UniPathway" id="UPA00074">
    <property type="reaction ID" value="UER00128"/>
</dbReference>
<dbReference type="InterPro" id="IPR036676">
    <property type="entry name" value="PurM-like_C_sf"/>
</dbReference>
<dbReference type="FunFam" id="3.40.50.880:FF:000008">
    <property type="entry name" value="Phosphoribosylformylglycinamidine synthase"/>
    <property type="match status" value="1"/>
</dbReference>
<dbReference type="NCBIfam" id="TIGR01735">
    <property type="entry name" value="FGAM_synt"/>
    <property type="match status" value="1"/>
</dbReference>
<dbReference type="SUPFAM" id="SSF52317">
    <property type="entry name" value="Class I glutamine amidotransferase-like"/>
    <property type="match status" value="1"/>
</dbReference>
<dbReference type="Pfam" id="PF18072">
    <property type="entry name" value="FGAR-AT_linker"/>
    <property type="match status" value="1"/>
</dbReference>
<keyword evidence="10" id="KW-0460">Magnesium</keyword>
<dbReference type="InterPro" id="IPR041609">
    <property type="entry name" value="PurL_linker"/>
</dbReference>
<keyword evidence="9" id="KW-0067">ATP-binding</keyword>
<dbReference type="GO" id="GO:0005737">
    <property type="term" value="C:cytoplasm"/>
    <property type="evidence" value="ECO:0007669"/>
    <property type="project" value="TreeGrafter"/>
</dbReference>
<dbReference type="PANTHER" id="PTHR10099">
    <property type="entry name" value="PHOSPHORIBOSYLFORMYLGLYCINAMIDINE SYNTHASE"/>
    <property type="match status" value="1"/>
</dbReference>
<keyword evidence="8" id="KW-0658">Purine biosynthesis</keyword>
<evidence type="ECO:0000256" key="6">
    <source>
        <dbReference type="ARBA" id="ARBA00022723"/>
    </source>
</evidence>
<dbReference type="InterPro" id="IPR055181">
    <property type="entry name" value="FGAR-AT_PurM_N-like"/>
</dbReference>
<evidence type="ECO:0000256" key="8">
    <source>
        <dbReference type="ARBA" id="ARBA00022755"/>
    </source>
</evidence>
<dbReference type="GO" id="GO:0005524">
    <property type="term" value="F:ATP binding"/>
    <property type="evidence" value="ECO:0007669"/>
    <property type="project" value="UniProtKB-KW"/>
</dbReference>
<comment type="similarity">
    <text evidence="2">In the N-terminal section; belongs to the FGAMS family.</text>
</comment>
<evidence type="ECO:0000256" key="4">
    <source>
        <dbReference type="ARBA" id="ARBA00022490"/>
    </source>
</evidence>
<dbReference type="GO" id="GO:0004642">
    <property type="term" value="F:phosphoribosylformylglycinamidine synthase activity"/>
    <property type="evidence" value="ECO:0007669"/>
    <property type="project" value="UniProtKB-EC"/>
</dbReference>
<dbReference type="CDD" id="cd02204">
    <property type="entry name" value="PurL_repeat2"/>
    <property type="match status" value="1"/>
</dbReference>
<dbReference type="CDD" id="cd02203">
    <property type="entry name" value="PurL_repeat1"/>
    <property type="match status" value="1"/>
</dbReference>
<protein>
    <recommendedName>
        <fullName evidence="15">Phosphoribosylformylglycinamidine synthase</fullName>
        <ecNumber evidence="3">6.3.5.3</ecNumber>
    </recommendedName>
    <alternativeName>
        <fullName evidence="13">Formylglycinamide ribonucleotide amidotransferase</fullName>
    </alternativeName>
    <alternativeName>
        <fullName evidence="12">Formylglycinamide ribotide amidotransferase</fullName>
    </alternativeName>
</protein>
<evidence type="ECO:0000256" key="14">
    <source>
        <dbReference type="ARBA" id="ARBA00052585"/>
    </source>
</evidence>
<keyword evidence="11" id="KW-0315">Glutamine amidotransferase</keyword>
<keyword evidence="4" id="KW-0963">Cytoplasm</keyword>
<evidence type="ECO:0000256" key="9">
    <source>
        <dbReference type="ARBA" id="ARBA00022840"/>
    </source>
</evidence>
<dbReference type="Proteomes" id="UP000245942">
    <property type="component" value="Unassembled WGS sequence"/>
</dbReference>
<keyword evidence="6" id="KW-0479">Metal-binding</keyword>
<feature type="domain" description="Phosphoribosylformylglycinamidine synthase linker" evidence="17">
    <location>
        <begin position="214"/>
        <end position="265"/>
    </location>
</feature>